<organism evidence="2 3">
    <name type="scientific">Salinicola rhizosphaerae</name>
    <dbReference type="NCBI Taxonomy" id="1443141"/>
    <lineage>
        <taxon>Bacteria</taxon>
        <taxon>Pseudomonadati</taxon>
        <taxon>Pseudomonadota</taxon>
        <taxon>Gammaproteobacteria</taxon>
        <taxon>Oceanospirillales</taxon>
        <taxon>Halomonadaceae</taxon>
        <taxon>Salinicola</taxon>
    </lineage>
</organism>
<evidence type="ECO:0000259" key="1">
    <source>
        <dbReference type="Pfam" id="PF06223"/>
    </source>
</evidence>
<dbReference type="EMBL" id="BMZI01000007">
    <property type="protein sequence ID" value="GHB30449.1"/>
    <property type="molecule type" value="Genomic_DNA"/>
</dbReference>
<protein>
    <recommendedName>
        <fullName evidence="1">Minor tail T domain-containing protein</fullName>
    </recommendedName>
</protein>
<accession>A0ABQ3E963</accession>
<evidence type="ECO:0000313" key="3">
    <source>
        <dbReference type="Proteomes" id="UP000646745"/>
    </source>
</evidence>
<proteinExistence type="predicted"/>
<dbReference type="Pfam" id="PF06223">
    <property type="entry name" value="Phage_tail_T"/>
    <property type="match status" value="1"/>
</dbReference>
<name>A0ABQ3E963_9GAMM</name>
<feature type="domain" description="Minor tail T" evidence="1">
    <location>
        <begin position="2"/>
        <end position="64"/>
    </location>
</feature>
<gene>
    <name evidence="2" type="ORF">GCM10009038_31540</name>
</gene>
<dbReference type="Proteomes" id="UP000646745">
    <property type="component" value="Unassembled WGS sequence"/>
</dbReference>
<keyword evidence="3" id="KW-1185">Reference proteome</keyword>
<reference evidence="3" key="1">
    <citation type="journal article" date="2019" name="Int. J. Syst. Evol. Microbiol.">
        <title>The Global Catalogue of Microorganisms (GCM) 10K type strain sequencing project: providing services to taxonomists for standard genome sequencing and annotation.</title>
        <authorList>
            <consortium name="The Broad Institute Genomics Platform"/>
            <consortium name="The Broad Institute Genome Sequencing Center for Infectious Disease"/>
            <person name="Wu L."/>
            <person name="Ma J."/>
        </authorList>
    </citation>
    <scope>NUCLEOTIDE SEQUENCE [LARGE SCALE GENOMIC DNA]</scope>
    <source>
        <strain evidence="3">KCTC 32998</strain>
    </source>
</reference>
<sequence>MRQWAAYRNKHGSLNAGERIERAVAQLTAIYANRYRKEGHEPLTLWDLMPHAERPAESLEQAMATWH</sequence>
<dbReference type="InterPro" id="IPR009350">
    <property type="entry name" value="Phage_tail_T"/>
</dbReference>
<dbReference type="RefSeq" id="WP_229809169.1">
    <property type="nucleotide sequence ID" value="NZ_BMZI01000007.1"/>
</dbReference>
<evidence type="ECO:0000313" key="2">
    <source>
        <dbReference type="EMBL" id="GHB30449.1"/>
    </source>
</evidence>
<comment type="caution">
    <text evidence="2">The sequence shown here is derived from an EMBL/GenBank/DDBJ whole genome shotgun (WGS) entry which is preliminary data.</text>
</comment>